<feature type="non-terminal residue" evidence="2">
    <location>
        <position position="36"/>
    </location>
</feature>
<evidence type="ECO:0000313" key="2">
    <source>
        <dbReference type="EMBL" id="CAF4454928.1"/>
    </source>
</evidence>
<feature type="region of interest" description="Disordered" evidence="1">
    <location>
        <begin position="1"/>
        <end position="36"/>
    </location>
</feature>
<proteinExistence type="predicted"/>
<dbReference type="EMBL" id="CAJOBI010070366">
    <property type="protein sequence ID" value="CAF4454928.1"/>
    <property type="molecule type" value="Genomic_DNA"/>
</dbReference>
<dbReference type="AlphaFoldDB" id="A0A8S2WPU8"/>
<evidence type="ECO:0000256" key="1">
    <source>
        <dbReference type="SAM" id="MobiDB-lite"/>
    </source>
</evidence>
<dbReference type="Proteomes" id="UP000676336">
    <property type="component" value="Unassembled WGS sequence"/>
</dbReference>
<feature type="compositionally biased region" description="Low complexity" evidence="1">
    <location>
        <begin position="23"/>
        <end position="36"/>
    </location>
</feature>
<evidence type="ECO:0000313" key="3">
    <source>
        <dbReference type="Proteomes" id="UP000676336"/>
    </source>
</evidence>
<protein>
    <submittedName>
        <fullName evidence="2">Uncharacterized protein</fullName>
    </submittedName>
</protein>
<name>A0A8S2WPU8_9BILA</name>
<gene>
    <name evidence="2" type="ORF">SMN809_LOCUS32888</name>
</gene>
<comment type="caution">
    <text evidence="2">The sequence shown here is derived from an EMBL/GenBank/DDBJ whole genome shotgun (WGS) entry which is preliminary data.</text>
</comment>
<accession>A0A8S2WPU8</accession>
<organism evidence="2 3">
    <name type="scientific">Rotaria magnacalcarata</name>
    <dbReference type="NCBI Taxonomy" id="392030"/>
    <lineage>
        <taxon>Eukaryota</taxon>
        <taxon>Metazoa</taxon>
        <taxon>Spiralia</taxon>
        <taxon>Gnathifera</taxon>
        <taxon>Rotifera</taxon>
        <taxon>Eurotatoria</taxon>
        <taxon>Bdelloidea</taxon>
        <taxon>Philodinida</taxon>
        <taxon>Philodinidae</taxon>
        <taxon>Rotaria</taxon>
    </lineage>
</organism>
<sequence length="36" mass="4277">MVDHELEVKTDQKLMKAKETTGETESQQQQWETLKK</sequence>
<reference evidence="2" key="1">
    <citation type="submission" date="2021-02" db="EMBL/GenBank/DDBJ databases">
        <authorList>
            <person name="Nowell W R."/>
        </authorList>
    </citation>
    <scope>NUCLEOTIDE SEQUENCE</scope>
</reference>
<feature type="compositionally biased region" description="Basic and acidic residues" evidence="1">
    <location>
        <begin position="1"/>
        <end position="21"/>
    </location>
</feature>